<evidence type="ECO:0000256" key="1">
    <source>
        <dbReference type="ARBA" id="ARBA00022679"/>
    </source>
</evidence>
<accession>A0A8G2CHG2</accession>
<organism evidence="5 6">
    <name type="scientific">Acidiphilium rubrum</name>
    <dbReference type="NCBI Taxonomy" id="526"/>
    <lineage>
        <taxon>Bacteria</taxon>
        <taxon>Pseudomonadati</taxon>
        <taxon>Pseudomonadota</taxon>
        <taxon>Alphaproteobacteria</taxon>
        <taxon>Acetobacterales</taxon>
        <taxon>Acidocellaceae</taxon>
        <taxon>Acidiphilium</taxon>
    </lineage>
</organism>
<proteinExistence type="inferred from homology"/>
<keyword evidence="2" id="KW-0012">Acyltransferase</keyword>
<feature type="domain" description="N-acetyltransferase" evidence="4">
    <location>
        <begin position="10"/>
        <end position="150"/>
    </location>
</feature>
<dbReference type="GO" id="GO:0016747">
    <property type="term" value="F:acyltransferase activity, transferring groups other than amino-acyl groups"/>
    <property type="evidence" value="ECO:0007669"/>
    <property type="project" value="InterPro"/>
</dbReference>
<evidence type="ECO:0000313" key="6">
    <source>
        <dbReference type="Proteomes" id="UP000186308"/>
    </source>
</evidence>
<evidence type="ECO:0000256" key="2">
    <source>
        <dbReference type="ARBA" id="ARBA00023315"/>
    </source>
</evidence>
<dbReference type="PANTHER" id="PTHR43792:SF8">
    <property type="entry name" value="[RIBOSOMAL PROTEIN US5]-ALANINE N-ACETYLTRANSFERASE"/>
    <property type="match status" value="1"/>
</dbReference>
<evidence type="ECO:0000256" key="3">
    <source>
        <dbReference type="ARBA" id="ARBA00038502"/>
    </source>
</evidence>
<sequence length="182" mass="20381">MNSPVLTTARLCLVPVTLDDADFIQAEFPHWDIVKFMNTRVPWPYPADGARQFLDDLLLPQIARGEAYAWSIRLRTAPDSRVGLINLRIGSTENRGFWIARAHQGQGFASEAADAVTEFYFNTLDQPVLRVSKAVANIASSRLSARQGMRVIAMGETDYVSGRHPSETWAITQDEWRAQNSS</sequence>
<dbReference type="Pfam" id="PF13302">
    <property type="entry name" value="Acetyltransf_3"/>
    <property type="match status" value="1"/>
</dbReference>
<dbReference type="Proteomes" id="UP000186308">
    <property type="component" value="Unassembled WGS sequence"/>
</dbReference>
<dbReference type="AlphaFoldDB" id="A0A8G2CHG2"/>
<dbReference type="SUPFAM" id="SSF55729">
    <property type="entry name" value="Acyl-CoA N-acyltransferases (Nat)"/>
    <property type="match status" value="1"/>
</dbReference>
<keyword evidence="6" id="KW-1185">Reference proteome</keyword>
<dbReference type="InterPro" id="IPR000182">
    <property type="entry name" value="GNAT_dom"/>
</dbReference>
<comment type="similarity">
    <text evidence="3">Belongs to the acetyltransferase family. RimJ subfamily.</text>
</comment>
<protein>
    <submittedName>
        <fullName evidence="5">Protein N-acetyltransferase, RimJ/RimL family</fullName>
    </submittedName>
</protein>
<dbReference type="OrthoDB" id="5295305at2"/>
<dbReference type="InterPro" id="IPR051531">
    <property type="entry name" value="N-acetyltransferase"/>
</dbReference>
<dbReference type="PANTHER" id="PTHR43792">
    <property type="entry name" value="GNAT FAMILY, PUTATIVE (AFU_ORTHOLOGUE AFUA_3G00765)-RELATED-RELATED"/>
    <property type="match status" value="1"/>
</dbReference>
<reference evidence="5 6" key="1">
    <citation type="submission" date="2017-01" db="EMBL/GenBank/DDBJ databases">
        <authorList>
            <person name="Varghese N."/>
            <person name="Submissions S."/>
        </authorList>
    </citation>
    <scope>NUCLEOTIDE SEQUENCE [LARGE SCALE GENOMIC DNA]</scope>
    <source>
        <strain evidence="5 6">ATCC 35905</strain>
    </source>
</reference>
<dbReference type="InterPro" id="IPR016181">
    <property type="entry name" value="Acyl_CoA_acyltransferase"/>
</dbReference>
<keyword evidence="1 5" id="KW-0808">Transferase</keyword>
<comment type="caution">
    <text evidence="5">The sequence shown here is derived from an EMBL/GenBank/DDBJ whole genome shotgun (WGS) entry which is preliminary data.</text>
</comment>
<dbReference type="EMBL" id="FTNE01000001">
    <property type="protein sequence ID" value="SIQ05850.1"/>
    <property type="molecule type" value="Genomic_DNA"/>
</dbReference>
<dbReference type="Gene3D" id="3.40.630.30">
    <property type="match status" value="1"/>
</dbReference>
<evidence type="ECO:0000313" key="5">
    <source>
        <dbReference type="EMBL" id="SIQ05850.1"/>
    </source>
</evidence>
<gene>
    <name evidence="5" type="ORF">SAMN05421828_101113</name>
</gene>
<name>A0A8G2CHG2_ACIRU</name>
<evidence type="ECO:0000259" key="4">
    <source>
        <dbReference type="Pfam" id="PF13302"/>
    </source>
</evidence>